<evidence type="ECO:0000313" key="3">
    <source>
        <dbReference type="EMBL" id="EUD64378.1"/>
    </source>
</evidence>
<gene>
    <name evidence="3" type="ORF">C922_05228</name>
</gene>
<evidence type="ECO:0008006" key="5">
    <source>
        <dbReference type="Google" id="ProtNLM"/>
    </source>
</evidence>
<feature type="compositionally biased region" description="Basic and acidic residues" evidence="1">
    <location>
        <begin position="122"/>
        <end position="145"/>
    </location>
</feature>
<dbReference type="RefSeq" id="XP_008819022.1">
    <property type="nucleotide sequence ID" value="XM_008820800.1"/>
</dbReference>
<keyword evidence="2" id="KW-1133">Transmembrane helix</keyword>
<keyword evidence="4" id="KW-1185">Reference proteome</keyword>
<accession>W6ZYG4</accession>
<proteinExistence type="predicted"/>
<dbReference type="Proteomes" id="UP000030640">
    <property type="component" value="Unassembled WGS sequence"/>
</dbReference>
<dbReference type="GeneID" id="20040502"/>
<feature type="transmembrane region" description="Helical" evidence="2">
    <location>
        <begin position="305"/>
        <end position="321"/>
    </location>
</feature>
<feature type="compositionally biased region" description="Basic and acidic residues" evidence="1">
    <location>
        <begin position="78"/>
        <end position="98"/>
    </location>
</feature>
<reference evidence="3 4" key="1">
    <citation type="submission" date="2013-02" db="EMBL/GenBank/DDBJ databases">
        <title>The Genome Sequence of Plasmodium inui San Antonio 1.</title>
        <authorList>
            <consortium name="The Broad Institute Genome Sequencing Platform"/>
            <consortium name="The Broad Institute Genome Sequencing Center for Infectious Disease"/>
            <person name="Neafsey D."/>
            <person name="Cheeseman I."/>
            <person name="Volkman S."/>
            <person name="Adams J."/>
            <person name="Walker B."/>
            <person name="Young S.K."/>
            <person name="Zeng Q."/>
            <person name="Gargeya S."/>
            <person name="Fitzgerald M."/>
            <person name="Haas B."/>
            <person name="Abouelleil A."/>
            <person name="Alvarado L."/>
            <person name="Arachchi H.M."/>
            <person name="Berlin A.M."/>
            <person name="Chapman S.B."/>
            <person name="Dewar J."/>
            <person name="Goldberg J."/>
            <person name="Griggs A."/>
            <person name="Gujja S."/>
            <person name="Hansen M."/>
            <person name="Howarth C."/>
            <person name="Imamovic A."/>
            <person name="Larimer J."/>
            <person name="McCowan C."/>
            <person name="Murphy C."/>
            <person name="Neiman D."/>
            <person name="Pearson M."/>
            <person name="Priest M."/>
            <person name="Roberts A."/>
            <person name="Saif S."/>
            <person name="Shea T."/>
            <person name="Sisk P."/>
            <person name="Sykes S."/>
            <person name="Wortman J."/>
            <person name="Nusbaum C."/>
            <person name="Birren B."/>
        </authorList>
    </citation>
    <scope>NUCLEOTIDE SEQUENCE [LARGE SCALE GENOMIC DNA]</scope>
    <source>
        <strain evidence="3 4">San Antonio 1</strain>
    </source>
</reference>
<dbReference type="EMBL" id="KI965506">
    <property type="protein sequence ID" value="EUD64378.1"/>
    <property type="molecule type" value="Genomic_DNA"/>
</dbReference>
<evidence type="ECO:0000256" key="2">
    <source>
        <dbReference type="SAM" id="Phobius"/>
    </source>
</evidence>
<keyword evidence="2" id="KW-0472">Membrane</keyword>
<dbReference type="VEuPathDB" id="PlasmoDB:C922_05228"/>
<keyword evidence="2" id="KW-0812">Transmembrane</keyword>
<dbReference type="AlphaFoldDB" id="W6ZYG4"/>
<feature type="region of interest" description="Disordered" evidence="1">
    <location>
        <begin position="122"/>
        <end position="160"/>
    </location>
</feature>
<organism evidence="3 4">
    <name type="scientific">Plasmodium inui San Antonio 1</name>
    <dbReference type="NCBI Taxonomy" id="1237626"/>
    <lineage>
        <taxon>Eukaryota</taxon>
        <taxon>Sar</taxon>
        <taxon>Alveolata</taxon>
        <taxon>Apicomplexa</taxon>
        <taxon>Aconoidasida</taxon>
        <taxon>Haemosporida</taxon>
        <taxon>Plasmodiidae</taxon>
        <taxon>Plasmodium</taxon>
        <taxon>Plasmodium (Plasmodium)</taxon>
    </lineage>
</organism>
<protein>
    <recommendedName>
        <fullName evidence="5">Pv-fam-d protein</fullName>
    </recommendedName>
</protein>
<evidence type="ECO:0000313" key="4">
    <source>
        <dbReference type="Proteomes" id="UP000030640"/>
    </source>
</evidence>
<dbReference type="OrthoDB" id="385122at2759"/>
<sequence>MRSKIGGYCEDDEHHNIPRRMNSTIKDSYLESRFHALSSEDNLQGSFTSKVHDDDLQKRFSAIMREGDYPRTSGNSYRDNDYYGRGSGTRDGKHDDDYGRGWSGDYGHYKKKSDSRHASDLLKYDKYSGRRDHSSRGGHYMDRGHYSRGRSGHISRPPVSEDLAHDIDRQDHYYKQYLESHDTPYSFTTFDISKKPHMPLSDSQTPMGTRDIKHLMDKVELHKSALKSMWEGFIKFLKKSDAMYETEILRILEGTTGSYDGQHIQPKKYKGLGGILKDYLTILSPVISVATFLTLFGVFVIKEGIIITSIALIATMLYVWYKYKKCKHINRIYGIYDKQQLMEHSAEQKMEPIKNSKYLR</sequence>
<name>W6ZYG4_9APIC</name>
<feature type="transmembrane region" description="Helical" evidence="2">
    <location>
        <begin position="279"/>
        <end position="299"/>
    </location>
</feature>
<evidence type="ECO:0000256" key="1">
    <source>
        <dbReference type="SAM" id="MobiDB-lite"/>
    </source>
</evidence>
<feature type="region of interest" description="Disordered" evidence="1">
    <location>
        <begin position="62"/>
        <end position="98"/>
    </location>
</feature>